<gene>
    <name evidence="2" type="ordered locus">Cphamn1_0762</name>
</gene>
<protein>
    <recommendedName>
        <fullName evidence="3">DUF4282 domain-containing protein</fullName>
    </recommendedName>
</protein>
<sequence>MDAGSFFGKLFDFSFKEFIALQIVKYLYIIGIVIAGVSALGMIGSGFSTMQYSFLGGLFQVLLSPVAFLLMVVLTRLVLEALIATFRIAENTTKLVENRETER</sequence>
<feature type="transmembrane region" description="Helical" evidence="1">
    <location>
        <begin position="26"/>
        <end position="48"/>
    </location>
</feature>
<keyword evidence="1" id="KW-0472">Membrane</keyword>
<keyword evidence="1" id="KW-1133">Transmembrane helix</keyword>
<dbReference type="OrthoDB" id="595500at2"/>
<evidence type="ECO:0000256" key="1">
    <source>
        <dbReference type="SAM" id="Phobius"/>
    </source>
</evidence>
<dbReference type="KEGG" id="cpb:Cphamn1_0762"/>
<dbReference type="InterPro" id="IPR025557">
    <property type="entry name" value="DUF4282"/>
</dbReference>
<dbReference type="eggNOG" id="ENOG5030INS">
    <property type="taxonomic scope" value="Bacteria"/>
</dbReference>
<reference evidence="2" key="1">
    <citation type="submission" date="2008-06" db="EMBL/GenBank/DDBJ databases">
        <title>Complete sequence of Chlorobium phaeobacteroides BS1.</title>
        <authorList>
            <consortium name="US DOE Joint Genome Institute"/>
            <person name="Lucas S."/>
            <person name="Copeland A."/>
            <person name="Lapidus A."/>
            <person name="Glavina del Rio T."/>
            <person name="Dalin E."/>
            <person name="Tice H."/>
            <person name="Bruce D."/>
            <person name="Goodwin L."/>
            <person name="Pitluck S."/>
            <person name="Schmutz J."/>
            <person name="Larimer F."/>
            <person name="Land M."/>
            <person name="Hauser L."/>
            <person name="Kyrpides N."/>
            <person name="Ovchinnikova G."/>
            <person name="Li T."/>
            <person name="Liu Z."/>
            <person name="Zhao F."/>
            <person name="Overmann J."/>
            <person name="Bryant D.A."/>
            <person name="Richardson P."/>
        </authorList>
    </citation>
    <scope>NUCLEOTIDE SEQUENCE [LARGE SCALE GENOMIC DNA]</scope>
    <source>
        <strain evidence="2">BS1</strain>
    </source>
</reference>
<feature type="transmembrane region" description="Helical" evidence="1">
    <location>
        <begin position="54"/>
        <end position="79"/>
    </location>
</feature>
<dbReference type="EMBL" id="CP001101">
    <property type="protein sequence ID" value="ACE03714.1"/>
    <property type="molecule type" value="Genomic_DNA"/>
</dbReference>
<dbReference type="STRING" id="331678.Cphamn1_0762"/>
<dbReference type="Pfam" id="PF14110">
    <property type="entry name" value="DUF4282"/>
    <property type="match status" value="1"/>
</dbReference>
<evidence type="ECO:0008006" key="3">
    <source>
        <dbReference type="Google" id="ProtNLM"/>
    </source>
</evidence>
<accession>B3ENT7</accession>
<dbReference type="HOGENOM" id="CLU_169571_0_0_10"/>
<evidence type="ECO:0000313" key="2">
    <source>
        <dbReference type="EMBL" id="ACE03714.1"/>
    </source>
</evidence>
<proteinExistence type="predicted"/>
<keyword evidence="1" id="KW-0812">Transmembrane</keyword>
<organism evidence="2">
    <name type="scientific">Chlorobium phaeobacteroides (strain BS1)</name>
    <dbReference type="NCBI Taxonomy" id="331678"/>
    <lineage>
        <taxon>Bacteria</taxon>
        <taxon>Pseudomonadati</taxon>
        <taxon>Chlorobiota</taxon>
        <taxon>Chlorobiia</taxon>
        <taxon>Chlorobiales</taxon>
        <taxon>Chlorobiaceae</taxon>
        <taxon>Chlorobium/Pelodictyon group</taxon>
        <taxon>Chlorobium</taxon>
    </lineage>
</organism>
<name>B3ENT7_CHLPB</name>
<dbReference type="AlphaFoldDB" id="B3ENT7"/>